<keyword evidence="3" id="KW-1185">Reference proteome</keyword>
<gene>
    <name evidence="2" type="ORF">HannXRQ_Chr06g0177141</name>
</gene>
<feature type="domain" description="Myb/SANT-like" evidence="1">
    <location>
        <begin position="10"/>
        <end position="89"/>
    </location>
</feature>
<dbReference type="AlphaFoldDB" id="A0A251UIU0"/>
<reference evidence="3" key="1">
    <citation type="journal article" date="2017" name="Nature">
        <title>The sunflower genome provides insights into oil metabolism, flowering and Asterid evolution.</title>
        <authorList>
            <person name="Badouin H."/>
            <person name="Gouzy J."/>
            <person name="Grassa C.J."/>
            <person name="Murat F."/>
            <person name="Staton S.E."/>
            <person name="Cottret L."/>
            <person name="Lelandais-Briere C."/>
            <person name="Owens G.L."/>
            <person name="Carrere S."/>
            <person name="Mayjonade B."/>
            <person name="Legrand L."/>
            <person name="Gill N."/>
            <person name="Kane N.C."/>
            <person name="Bowers J.E."/>
            <person name="Hubner S."/>
            <person name="Bellec A."/>
            <person name="Berard A."/>
            <person name="Berges H."/>
            <person name="Blanchet N."/>
            <person name="Boniface M.C."/>
            <person name="Brunel D."/>
            <person name="Catrice O."/>
            <person name="Chaidir N."/>
            <person name="Claudel C."/>
            <person name="Donnadieu C."/>
            <person name="Faraut T."/>
            <person name="Fievet G."/>
            <person name="Helmstetter N."/>
            <person name="King M."/>
            <person name="Knapp S.J."/>
            <person name="Lai Z."/>
            <person name="Le Paslier M.C."/>
            <person name="Lippi Y."/>
            <person name="Lorenzon L."/>
            <person name="Mandel J.R."/>
            <person name="Marage G."/>
            <person name="Marchand G."/>
            <person name="Marquand E."/>
            <person name="Bret-Mestries E."/>
            <person name="Morien E."/>
            <person name="Nambeesan S."/>
            <person name="Nguyen T."/>
            <person name="Pegot-Espagnet P."/>
            <person name="Pouilly N."/>
            <person name="Raftis F."/>
            <person name="Sallet E."/>
            <person name="Schiex T."/>
            <person name="Thomas J."/>
            <person name="Vandecasteele C."/>
            <person name="Vares D."/>
            <person name="Vear F."/>
            <person name="Vautrin S."/>
            <person name="Crespi M."/>
            <person name="Mangin B."/>
            <person name="Burke J.M."/>
            <person name="Salse J."/>
            <person name="Munos S."/>
            <person name="Vincourt P."/>
            <person name="Rieseberg L.H."/>
            <person name="Langlade N.B."/>
        </authorList>
    </citation>
    <scope>NUCLEOTIDE SEQUENCE [LARGE SCALE GENOMIC DNA]</scope>
    <source>
        <strain evidence="3">cv. SF193</strain>
    </source>
</reference>
<dbReference type="STRING" id="4232.A0A251UIU0"/>
<sequence length="128" mass="14488">MLDVLNSGSNYKSDNGFKPGFFNAVERQLAILLPGAGIKAKPHIESRVKTMKSDWSAIHDMLAWDNTSGFGWDYDNDMLDAPKPVWQAYVQQDGEQRNSLITGTCVMYLERTGPMEEMPKQLLILYQT</sequence>
<evidence type="ECO:0000313" key="2">
    <source>
        <dbReference type="EMBL" id="OTG22963.1"/>
    </source>
</evidence>
<protein>
    <submittedName>
        <fullName evidence="2">Putative myb/SANT-like domain-containing protein</fullName>
    </submittedName>
</protein>
<dbReference type="Proteomes" id="UP000215914">
    <property type="component" value="Chromosome 6"/>
</dbReference>
<dbReference type="OMA" id="MDVWETH"/>
<accession>A0A251UIU0</accession>
<dbReference type="PANTHER" id="PTHR46250:SF17">
    <property type="entry name" value="MYB_SANT-LIKE DOMAIN-CONTAINING PROTEIN"/>
    <property type="match status" value="1"/>
</dbReference>
<dbReference type="PANTHER" id="PTHR46250">
    <property type="entry name" value="MYB/SANT-LIKE DNA-BINDING DOMAIN PROTEIN-RELATED"/>
    <property type="match status" value="1"/>
</dbReference>
<evidence type="ECO:0000313" key="3">
    <source>
        <dbReference type="Proteomes" id="UP000215914"/>
    </source>
</evidence>
<dbReference type="EMBL" id="CM007895">
    <property type="protein sequence ID" value="OTG22963.1"/>
    <property type="molecule type" value="Genomic_DNA"/>
</dbReference>
<proteinExistence type="predicted"/>
<dbReference type="InterPro" id="IPR024752">
    <property type="entry name" value="Myb/SANT-like_dom"/>
</dbReference>
<name>A0A251UIU0_HELAN</name>
<dbReference type="Pfam" id="PF12776">
    <property type="entry name" value="Myb_DNA-bind_3"/>
    <property type="match status" value="1"/>
</dbReference>
<evidence type="ECO:0000259" key="1">
    <source>
        <dbReference type="Pfam" id="PF12776"/>
    </source>
</evidence>
<organism evidence="2 3">
    <name type="scientific">Helianthus annuus</name>
    <name type="common">Common sunflower</name>
    <dbReference type="NCBI Taxonomy" id="4232"/>
    <lineage>
        <taxon>Eukaryota</taxon>
        <taxon>Viridiplantae</taxon>
        <taxon>Streptophyta</taxon>
        <taxon>Embryophyta</taxon>
        <taxon>Tracheophyta</taxon>
        <taxon>Spermatophyta</taxon>
        <taxon>Magnoliopsida</taxon>
        <taxon>eudicotyledons</taxon>
        <taxon>Gunneridae</taxon>
        <taxon>Pentapetalae</taxon>
        <taxon>asterids</taxon>
        <taxon>campanulids</taxon>
        <taxon>Asterales</taxon>
        <taxon>Asteraceae</taxon>
        <taxon>Asteroideae</taxon>
        <taxon>Heliantheae alliance</taxon>
        <taxon>Heliantheae</taxon>
        <taxon>Helianthus</taxon>
    </lineage>
</organism>
<dbReference type="InParanoid" id="A0A251UIU0"/>